<evidence type="ECO:0000256" key="5">
    <source>
        <dbReference type="SAM" id="Phobius"/>
    </source>
</evidence>
<dbReference type="PROSITE" id="PS50850">
    <property type="entry name" value="MFS"/>
    <property type="match status" value="1"/>
</dbReference>
<dbReference type="HOGENOM" id="CLU_008455_13_8_1"/>
<name>A0A072PFG0_9EURO</name>
<dbReference type="SUPFAM" id="SSF103473">
    <property type="entry name" value="MFS general substrate transporter"/>
    <property type="match status" value="1"/>
</dbReference>
<dbReference type="GO" id="GO:0005886">
    <property type="term" value="C:plasma membrane"/>
    <property type="evidence" value="ECO:0007669"/>
    <property type="project" value="TreeGrafter"/>
</dbReference>
<dbReference type="Proteomes" id="UP000027920">
    <property type="component" value="Unassembled WGS sequence"/>
</dbReference>
<dbReference type="InterPro" id="IPR036259">
    <property type="entry name" value="MFS_trans_sf"/>
</dbReference>
<keyword evidence="3 5" id="KW-1133">Transmembrane helix</keyword>
<dbReference type="VEuPathDB" id="FungiDB:A1O9_03682"/>
<feature type="transmembrane region" description="Helical" evidence="5">
    <location>
        <begin position="407"/>
        <end position="431"/>
    </location>
</feature>
<evidence type="ECO:0000256" key="2">
    <source>
        <dbReference type="ARBA" id="ARBA00022692"/>
    </source>
</evidence>
<feature type="transmembrane region" description="Helical" evidence="5">
    <location>
        <begin position="226"/>
        <end position="246"/>
    </location>
</feature>
<protein>
    <recommendedName>
        <fullName evidence="6">Major facilitator superfamily (MFS) profile domain-containing protein</fullName>
    </recommendedName>
</protein>
<dbReference type="PANTHER" id="PTHR23502">
    <property type="entry name" value="MAJOR FACILITATOR SUPERFAMILY"/>
    <property type="match status" value="1"/>
</dbReference>
<evidence type="ECO:0000256" key="3">
    <source>
        <dbReference type="ARBA" id="ARBA00022989"/>
    </source>
</evidence>
<dbReference type="GeneID" id="25278616"/>
<evidence type="ECO:0000256" key="4">
    <source>
        <dbReference type="ARBA" id="ARBA00023136"/>
    </source>
</evidence>
<feature type="transmembrane region" description="Helical" evidence="5">
    <location>
        <begin position="163"/>
        <end position="185"/>
    </location>
</feature>
<dbReference type="OrthoDB" id="2533084at2759"/>
<organism evidence="7 8">
    <name type="scientific">Exophiala aquamarina CBS 119918</name>
    <dbReference type="NCBI Taxonomy" id="1182545"/>
    <lineage>
        <taxon>Eukaryota</taxon>
        <taxon>Fungi</taxon>
        <taxon>Dikarya</taxon>
        <taxon>Ascomycota</taxon>
        <taxon>Pezizomycotina</taxon>
        <taxon>Eurotiomycetes</taxon>
        <taxon>Chaetothyriomycetidae</taxon>
        <taxon>Chaetothyriales</taxon>
        <taxon>Herpotrichiellaceae</taxon>
        <taxon>Exophiala</taxon>
    </lineage>
</organism>
<keyword evidence="4 5" id="KW-0472">Membrane</keyword>
<dbReference type="EMBL" id="AMGV01000003">
    <property type="protein sequence ID" value="KEF58839.1"/>
    <property type="molecule type" value="Genomic_DNA"/>
</dbReference>
<gene>
    <name evidence="7" type="ORF">A1O9_03682</name>
</gene>
<evidence type="ECO:0000313" key="8">
    <source>
        <dbReference type="Proteomes" id="UP000027920"/>
    </source>
</evidence>
<feature type="transmembrane region" description="Helical" evidence="5">
    <location>
        <begin position="443"/>
        <end position="463"/>
    </location>
</feature>
<sequence length="511" mass="57096">MLEDKEQGELANTENVTELHEFRNAEGYIIDASDPEHANLKRAPDGHTILLPQPSADPNDPLNWSRLKKHLILIIVSMSAFLPDYGSATGAVTLLPQAAIWNMTPDHVNHSQVGNVFMLGAGGVVVVALSAYFGRLPVLFYFLILATATAIWCAAAQSFESFMAARILNGFFSTVAQGGGLMFIYDMFFFHERARKINVWSSFIILSPYFGPLFAAFIISTQTWQIPFWVYVAETALCLVLVIVFVDETYYDRRIAPSSQPPRGSHFSRLFGISQWKSRNLRNTLGQALMRPVWVALKPTVFISCIYYLLTFAWVVGINTTLAIFLTPLYNFGPKQIGYFYFTPIVGALLGEVVGHWLHDFIATRYIKGHSGHFEPEVRLWAMWFSTPFMLAGLVGLGFSLEEGYHYMVTSVFWGLYVFGIMITTVGLNAYNLDSYPEASGEVSAWINFCRTCGGFIISYFQVTWAQAQGTKTSFGIQAAICAFAFFLIVGLQLFGKKLRVKAGPLGFHTS</sequence>
<dbReference type="RefSeq" id="XP_013261429.1">
    <property type="nucleotide sequence ID" value="XM_013405975.1"/>
</dbReference>
<comment type="caution">
    <text evidence="7">The sequence shown here is derived from an EMBL/GenBank/DDBJ whole genome shotgun (WGS) entry which is preliminary data.</text>
</comment>
<feature type="transmembrane region" description="Helical" evidence="5">
    <location>
        <begin position="138"/>
        <end position="157"/>
    </location>
</feature>
<comment type="subcellular location">
    <subcellularLocation>
        <location evidence="1">Membrane</location>
        <topology evidence="1">Multi-pass membrane protein</topology>
    </subcellularLocation>
</comment>
<dbReference type="InterPro" id="IPR011701">
    <property type="entry name" value="MFS"/>
</dbReference>
<evidence type="ECO:0000259" key="6">
    <source>
        <dbReference type="PROSITE" id="PS50850"/>
    </source>
</evidence>
<dbReference type="GO" id="GO:0022857">
    <property type="term" value="F:transmembrane transporter activity"/>
    <property type="evidence" value="ECO:0007669"/>
    <property type="project" value="InterPro"/>
</dbReference>
<dbReference type="Pfam" id="PF07690">
    <property type="entry name" value="MFS_1"/>
    <property type="match status" value="1"/>
</dbReference>
<evidence type="ECO:0000313" key="7">
    <source>
        <dbReference type="EMBL" id="KEF58839.1"/>
    </source>
</evidence>
<feature type="transmembrane region" description="Helical" evidence="5">
    <location>
        <begin position="338"/>
        <end position="359"/>
    </location>
</feature>
<dbReference type="AlphaFoldDB" id="A0A072PFG0"/>
<feature type="transmembrane region" description="Helical" evidence="5">
    <location>
        <begin position="300"/>
        <end position="326"/>
    </location>
</feature>
<feature type="transmembrane region" description="Helical" evidence="5">
    <location>
        <begin position="475"/>
        <end position="495"/>
    </location>
</feature>
<keyword evidence="2 5" id="KW-0812">Transmembrane</keyword>
<evidence type="ECO:0000256" key="1">
    <source>
        <dbReference type="ARBA" id="ARBA00004141"/>
    </source>
</evidence>
<proteinExistence type="predicted"/>
<dbReference type="PANTHER" id="PTHR23502:SF187">
    <property type="entry name" value="TRANSPORTER, PUTATIVE (AFU_ORTHOLOGUE AFUA_2G17840)-RELATED"/>
    <property type="match status" value="1"/>
</dbReference>
<feature type="transmembrane region" description="Helical" evidence="5">
    <location>
        <begin position="115"/>
        <end position="133"/>
    </location>
</feature>
<feature type="transmembrane region" description="Helical" evidence="5">
    <location>
        <begin position="197"/>
        <end position="220"/>
    </location>
</feature>
<reference evidence="7 8" key="1">
    <citation type="submission" date="2013-03" db="EMBL/GenBank/DDBJ databases">
        <title>The Genome Sequence of Exophiala aquamarina CBS 119918.</title>
        <authorList>
            <consortium name="The Broad Institute Genomics Platform"/>
            <person name="Cuomo C."/>
            <person name="de Hoog S."/>
            <person name="Gorbushina A."/>
            <person name="Walker B."/>
            <person name="Young S.K."/>
            <person name="Zeng Q."/>
            <person name="Gargeya S."/>
            <person name="Fitzgerald M."/>
            <person name="Haas B."/>
            <person name="Abouelleil A."/>
            <person name="Allen A.W."/>
            <person name="Alvarado L."/>
            <person name="Arachchi H.M."/>
            <person name="Berlin A.M."/>
            <person name="Chapman S.B."/>
            <person name="Gainer-Dewar J."/>
            <person name="Goldberg J."/>
            <person name="Griggs A."/>
            <person name="Gujja S."/>
            <person name="Hansen M."/>
            <person name="Howarth C."/>
            <person name="Imamovic A."/>
            <person name="Ireland A."/>
            <person name="Larimer J."/>
            <person name="McCowan C."/>
            <person name="Murphy C."/>
            <person name="Pearson M."/>
            <person name="Poon T.W."/>
            <person name="Priest M."/>
            <person name="Roberts A."/>
            <person name="Saif S."/>
            <person name="Shea T."/>
            <person name="Sisk P."/>
            <person name="Sykes S."/>
            <person name="Wortman J."/>
            <person name="Nusbaum C."/>
            <person name="Birren B."/>
        </authorList>
    </citation>
    <scope>NUCLEOTIDE SEQUENCE [LARGE SCALE GENOMIC DNA]</scope>
    <source>
        <strain evidence="7 8">CBS 119918</strain>
    </source>
</reference>
<keyword evidence="8" id="KW-1185">Reference proteome</keyword>
<feature type="transmembrane region" description="Helical" evidence="5">
    <location>
        <begin position="380"/>
        <end position="401"/>
    </location>
</feature>
<dbReference type="InterPro" id="IPR020846">
    <property type="entry name" value="MFS_dom"/>
</dbReference>
<dbReference type="Gene3D" id="1.20.1250.20">
    <property type="entry name" value="MFS general substrate transporter like domains"/>
    <property type="match status" value="1"/>
</dbReference>
<feature type="transmembrane region" description="Helical" evidence="5">
    <location>
        <begin position="71"/>
        <end position="95"/>
    </location>
</feature>
<accession>A0A072PFG0</accession>
<feature type="domain" description="Major facilitator superfamily (MFS) profile" evidence="6">
    <location>
        <begin position="72"/>
        <end position="497"/>
    </location>
</feature>